<dbReference type="InParanoid" id="A0A1B6Q154"/>
<reference evidence="1 2" key="1">
    <citation type="journal article" date="2009" name="Nature">
        <title>The Sorghum bicolor genome and the diversification of grasses.</title>
        <authorList>
            <person name="Paterson A.H."/>
            <person name="Bowers J.E."/>
            <person name="Bruggmann R."/>
            <person name="Dubchak I."/>
            <person name="Grimwood J."/>
            <person name="Gundlach H."/>
            <person name="Haberer G."/>
            <person name="Hellsten U."/>
            <person name="Mitros T."/>
            <person name="Poliakov A."/>
            <person name="Schmutz J."/>
            <person name="Spannagl M."/>
            <person name="Tang H."/>
            <person name="Wang X."/>
            <person name="Wicker T."/>
            <person name="Bharti A.K."/>
            <person name="Chapman J."/>
            <person name="Feltus F.A."/>
            <person name="Gowik U."/>
            <person name="Grigoriev I.V."/>
            <person name="Lyons E."/>
            <person name="Maher C.A."/>
            <person name="Martis M."/>
            <person name="Narechania A."/>
            <person name="Otillar R.P."/>
            <person name="Penning B.W."/>
            <person name="Salamov A.A."/>
            <person name="Wang Y."/>
            <person name="Zhang L."/>
            <person name="Carpita N.C."/>
            <person name="Freeling M."/>
            <person name="Gingle A.R."/>
            <person name="Hash C.T."/>
            <person name="Keller B."/>
            <person name="Klein P."/>
            <person name="Kresovich S."/>
            <person name="McCann M.C."/>
            <person name="Ming R."/>
            <person name="Peterson D.G."/>
            <person name="Mehboob-ur-Rahman"/>
            <person name="Ware D."/>
            <person name="Westhoff P."/>
            <person name="Mayer K.F."/>
            <person name="Messing J."/>
            <person name="Rokhsar D.S."/>
        </authorList>
    </citation>
    <scope>NUCLEOTIDE SEQUENCE [LARGE SCALE GENOMIC DNA]</scope>
    <source>
        <strain evidence="2">cv. BTx623</strain>
    </source>
</reference>
<protein>
    <submittedName>
        <fullName evidence="1">Uncharacterized protein</fullName>
    </submittedName>
</protein>
<name>A0A1B6Q154_SORBI</name>
<evidence type="ECO:0000313" key="1">
    <source>
        <dbReference type="EMBL" id="KXG31649.2"/>
    </source>
</evidence>
<dbReference type="AlphaFoldDB" id="A0A1B6Q154"/>
<sequence>MSAGACRADGVARMWAPGRGGQANTDRCRAPGVCFSLGTVPDALRSGLLPPVRPAPLSAIDSLAPGPARGWQREFFISCSTTGLLPW</sequence>
<gene>
    <name evidence="1" type="ORF">SORBI_3003G035332</name>
</gene>
<evidence type="ECO:0000313" key="2">
    <source>
        <dbReference type="Proteomes" id="UP000000768"/>
    </source>
</evidence>
<keyword evidence="2" id="KW-1185">Reference proteome</keyword>
<reference evidence="2" key="2">
    <citation type="journal article" date="2018" name="Plant J.">
        <title>The Sorghum bicolor reference genome: improved assembly, gene annotations, a transcriptome atlas, and signatures of genome organization.</title>
        <authorList>
            <person name="McCormick R.F."/>
            <person name="Truong S.K."/>
            <person name="Sreedasyam A."/>
            <person name="Jenkins J."/>
            <person name="Shu S."/>
            <person name="Sims D."/>
            <person name="Kennedy M."/>
            <person name="Amirebrahimi M."/>
            <person name="Weers B.D."/>
            <person name="McKinley B."/>
            <person name="Mattison A."/>
            <person name="Morishige D.T."/>
            <person name="Grimwood J."/>
            <person name="Schmutz J."/>
            <person name="Mullet J.E."/>
        </authorList>
    </citation>
    <scope>NUCLEOTIDE SEQUENCE [LARGE SCALE GENOMIC DNA]</scope>
    <source>
        <strain evidence="2">cv. BTx623</strain>
    </source>
</reference>
<proteinExistence type="predicted"/>
<dbReference type="Gramene" id="KXG31649">
    <property type="protein sequence ID" value="KXG31649"/>
    <property type="gene ID" value="SORBI_3003G035332"/>
</dbReference>
<dbReference type="EMBL" id="CM000762">
    <property type="protein sequence ID" value="KXG31649.2"/>
    <property type="molecule type" value="Genomic_DNA"/>
</dbReference>
<accession>A0A1B6Q154</accession>
<dbReference type="Proteomes" id="UP000000768">
    <property type="component" value="Chromosome 3"/>
</dbReference>
<organism evidence="1 2">
    <name type="scientific">Sorghum bicolor</name>
    <name type="common">Sorghum</name>
    <name type="synonym">Sorghum vulgare</name>
    <dbReference type="NCBI Taxonomy" id="4558"/>
    <lineage>
        <taxon>Eukaryota</taxon>
        <taxon>Viridiplantae</taxon>
        <taxon>Streptophyta</taxon>
        <taxon>Embryophyta</taxon>
        <taxon>Tracheophyta</taxon>
        <taxon>Spermatophyta</taxon>
        <taxon>Magnoliopsida</taxon>
        <taxon>Liliopsida</taxon>
        <taxon>Poales</taxon>
        <taxon>Poaceae</taxon>
        <taxon>PACMAD clade</taxon>
        <taxon>Panicoideae</taxon>
        <taxon>Andropogonodae</taxon>
        <taxon>Andropogoneae</taxon>
        <taxon>Sorghinae</taxon>
        <taxon>Sorghum</taxon>
    </lineage>
</organism>